<dbReference type="EMBL" id="OB663661">
    <property type="protein sequence ID" value="CAD7231580.1"/>
    <property type="molecule type" value="Genomic_DNA"/>
</dbReference>
<dbReference type="Gene3D" id="3.10.100.10">
    <property type="entry name" value="Mannose-Binding Protein A, subunit A"/>
    <property type="match status" value="1"/>
</dbReference>
<accession>A0A7R8WH54</accession>
<gene>
    <name evidence="1" type="ORF">CTOB1V02_LOCUS9427</name>
</gene>
<organism evidence="1">
    <name type="scientific">Cyprideis torosa</name>
    <dbReference type="NCBI Taxonomy" id="163714"/>
    <lineage>
        <taxon>Eukaryota</taxon>
        <taxon>Metazoa</taxon>
        <taxon>Ecdysozoa</taxon>
        <taxon>Arthropoda</taxon>
        <taxon>Crustacea</taxon>
        <taxon>Oligostraca</taxon>
        <taxon>Ostracoda</taxon>
        <taxon>Podocopa</taxon>
        <taxon>Podocopida</taxon>
        <taxon>Cytherocopina</taxon>
        <taxon>Cytheroidea</taxon>
        <taxon>Cytherideidae</taxon>
        <taxon>Cyprideis</taxon>
    </lineage>
</organism>
<sequence length="224" mass="24955">MQKMTTKISVKIVLVCLWIPGLLSLELTKYETFQKFEGLECNTITGQTISGLSLTRCLAKAVKNQCWSVQTIPACECCDSIKTNGPSFVYAPAGCPSGWDLNFENLKCYFFSTDKMNWSAAENHCGSLEQGAQLASIHSQTEMNYLLNRTKGFYTWVGGTDSAEEGNWMWNDGTPFDFEVWYPDEPNAGTAANCMDIYSYGVDAGMDDAFCTYLFKFICMTDAA</sequence>
<evidence type="ECO:0000313" key="1">
    <source>
        <dbReference type="EMBL" id="CAD7231580.1"/>
    </source>
</evidence>
<dbReference type="InterPro" id="IPR016187">
    <property type="entry name" value="CTDL_fold"/>
</dbReference>
<dbReference type="OrthoDB" id="6346878at2759"/>
<dbReference type="InterPro" id="IPR050111">
    <property type="entry name" value="C-type_lectin/snaclec_domain"/>
</dbReference>
<dbReference type="PANTHER" id="PTHR22803">
    <property type="entry name" value="MANNOSE, PHOSPHOLIPASE, LECTIN RECEPTOR RELATED"/>
    <property type="match status" value="1"/>
</dbReference>
<dbReference type="Pfam" id="PF00059">
    <property type="entry name" value="Lectin_C"/>
    <property type="match status" value="1"/>
</dbReference>
<name>A0A7R8WH54_9CRUS</name>
<dbReference type="SMART" id="SM00034">
    <property type="entry name" value="CLECT"/>
    <property type="match status" value="1"/>
</dbReference>
<dbReference type="PROSITE" id="PS50041">
    <property type="entry name" value="C_TYPE_LECTIN_2"/>
    <property type="match status" value="1"/>
</dbReference>
<protein>
    <submittedName>
        <fullName evidence="1">Uncharacterized protein</fullName>
    </submittedName>
</protein>
<dbReference type="SUPFAM" id="SSF56436">
    <property type="entry name" value="C-type lectin-like"/>
    <property type="match status" value="1"/>
</dbReference>
<dbReference type="InterPro" id="IPR001304">
    <property type="entry name" value="C-type_lectin-like"/>
</dbReference>
<dbReference type="AlphaFoldDB" id="A0A7R8WH54"/>
<reference evidence="1" key="1">
    <citation type="submission" date="2020-11" db="EMBL/GenBank/DDBJ databases">
        <authorList>
            <person name="Tran Van P."/>
        </authorList>
    </citation>
    <scope>NUCLEOTIDE SEQUENCE</scope>
</reference>
<dbReference type="CDD" id="cd00037">
    <property type="entry name" value="CLECT"/>
    <property type="match status" value="1"/>
</dbReference>
<dbReference type="InterPro" id="IPR016186">
    <property type="entry name" value="C-type_lectin-like/link_sf"/>
</dbReference>
<proteinExistence type="predicted"/>